<evidence type="ECO:0000259" key="2">
    <source>
        <dbReference type="PROSITE" id="PS50943"/>
    </source>
</evidence>
<dbReference type="Pfam" id="PF01381">
    <property type="entry name" value="HTH_3"/>
    <property type="match status" value="1"/>
</dbReference>
<dbReference type="EMBL" id="FUZT01000007">
    <property type="protein sequence ID" value="SKC77489.1"/>
    <property type="molecule type" value="Genomic_DNA"/>
</dbReference>
<dbReference type="Proteomes" id="UP000190285">
    <property type="component" value="Unassembled WGS sequence"/>
</dbReference>
<sequence length="136" mass="15589">MNLGSKLKHLRTSKDLTQKELANALGVSTRQIQNYEGNTQNPSKKVILKIMEIFNVSADYLLTEEEAFIMEAKEQGGSRGKERAEQIIKETTALFAGGELSQEDKDAVFQIMQEIYWESKVINKKYTPKKYLKKQK</sequence>
<dbReference type="GO" id="GO:0003677">
    <property type="term" value="F:DNA binding"/>
    <property type="evidence" value="ECO:0007669"/>
    <property type="project" value="UniProtKB-KW"/>
</dbReference>
<keyword evidence="4" id="KW-1185">Reference proteome</keyword>
<dbReference type="STRING" id="36842.SAMN02194393_03143"/>
<dbReference type="PROSITE" id="PS50943">
    <property type="entry name" value="HTH_CROC1"/>
    <property type="match status" value="1"/>
</dbReference>
<dbReference type="OrthoDB" id="6315255at2"/>
<name>A0A1T5LPK6_9FIRM</name>
<dbReference type="PANTHER" id="PTHR46558">
    <property type="entry name" value="TRACRIPTIONAL REGULATORY PROTEIN-RELATED-RELATED"/>
    <property type="match status" value="1"/>
</dbReference>
<dbReference type="SMART" id="SM00530">
    <property type="entry name" value="HTH_XRE"/>
    <property type="match status" value="1"/>
</dbReference>
<proteinExistence type="predicted"/>
<gene>
    <name evidence="3" type="ORF">SAMN02194393_03143</name>
</gene>
<dbReference type="PANTHER" id="PTHR46558:SF11">
    <property type="entry name" value="HTH-TYPE TRANSCRIPTIONAL REGULATOR XRE"/>
    <property type="match status" value="1"/>
</dbReference>
<protein>
    <submittedName>
        <fullName evidence="3">Predicted transcriptional regulator</fullName>
    </submittedName>
</protein>
<accession>A0A1T5LPK6</accession>
<keyword evidence="1" id="KW-0238">DNA-binding</keyword>
<dbReference type="InterPro" id="IPR001387">
    <property type="entry name" value="Cro/C1-type_HTH"/>
</dbReference>
<evidence type="ECO:0000313" key="4">
    <source>
        <dbReference type="Proteomes" id="UP000190285"/>
    </source>
</evidence>
<dbReference type="InterPro" id="IPR010982">
    <property type="entry name" value="Lambda_DNA-bd_dom_sf"/>
</dbReference>
<reference evidence="3 4" key="1">
    <citation type="submission" date="2017-02" db="EMBL/GenBank/DDBJ databases">
        <authorList>
            <person name="Peterson S.W."/>
        </authorList>
    </citation>
    <scope>NUCLEOTIDE SEQUENCE [LARGE SCALE GENOMIC DNA]</scope>
    <source>
        <strain evidence="3 4">M1</strain>
    </source>
</reference>
<dbReference type="RefSeq" id="WP_079492849.1">
    <property type="nucleotide sequence ID" value="NZ_FUZT01000007.1"/>
</dbReference>
<organism evidence="3 4">
    <name type="scientific">Maledivibacter halophilus</name>
    <dbReference type="NCBI Taxonomy" id="36842"/>
    <lineage>
        <taxon>Bacteria</taxon>
        <taxon>Bacillati</taxon>
        <taxon>Bacillota</taxon>
        <taxon>Clostridia</taxon>
        <taxon>Peptostreptococcales</taxon>
        <taxon>Caminicellaceae</taxon>
        <taxon>Maledivibacter</taxon>
    </lineage>
</organism>
<dbReference type="CDD" id="cd00093">
    <property type="entry name" value="HTH_XRE"/>
    <property type="match status" value="1"/>
</dbReference>
<feature type="domain" description="HTH cro/C1-type" evidence="2">
    <location>
        <begin position="7"/>
        <end position="61"/>
    </location>
</feature>
<dbReference type="Gene3D" id="1.10.260.40">
    <property type="entry name" value="lambda repressor-like DNA-binding domains"/>
    <property type="match status" value="1"/>
</dbReference>
<evidence type="ECO:0000256" key="1">
    <source>
        <dbReference type="ARBA" id="ARBA00023125"/>
    </source>
</evidence>
<dbReference type="SUPFAM" id="SSF47413">
    <property type="entry name" value="lambda repressor-like DNA-binding domains"/>
    <property type="match status" value="1"/>
</dbReference>
<evidence type="ECO:0000313" key="3">
    <source>
        <dbReference type="EMBL" id="SKC77489.1"/>
    </source>
</evidence>
<dbReference type="AlphaFoldDB" id="A0A1T5LPK6"/>